<feature type="domain" description="Fimbrial-type adhesion" evidence="2">
    <location>
        <begin position="33"/>
        <end position="176"/>
    </location>
</feature>
<dbReference type="GO" id="GO:0009289">
    <property type="term" value="C:pilus"/>
    <property type="evidence" value="ECO:0007669"/>
    <property type="project" value="InterPro"/>
</dbReference>
<sequence length="176" mass="18759">MKLFSGCNIVGGMAILLSPFLTLAASDTLQLVITGQLVSQPCYLRAGDELVQVDMSTITDHDLAGNMRSKSKAFQIHLERCNPIVAKNVKVTFSGTSAVGDSSLLALDSSSQAKGIAVGLEEKNGTPLPINRPSQLVSITTGNMTLEFGAYVKVLSANELKPGYFKASAQFKLDYE</sequence>
<protein>
    <submittedName>
        <fullName evidence="3">Type 1 fimbrial protein</fullName>
    </submittedName>
</protein>
<dbReference type="GO" id="GO:0043709">
    <property type="term" value="P:cell adhesion involved in single-species biofilm formation"/>
    <property type="evidence" value="ECO:0007669"/>
    <property type="project" value="TreeGrafter"/>
</dbReference>
<evidence type="ECO:0000313" key="4">
    <source>
        <dbReference type="Proteomes" id="UP000679312"/>
    </source>
</evidence>
<dbReference type="PANTHER" id="PTHR33420">
    <property type="entry name" value="FIMBRIAL SUBUNIT ELFA-RELATED"/>
    <property type="match status" value="1"/>
</dbReference>
<keyword evidence="1" id="KW-0732">Signal</keyword>
<dbReference type="InterPro" id="IPR050263">
    <property type="entry name" value="Bact_Fimbrial_Adh_Pro"/>
</dbReference>
<feature type="chain" id="PRO_5044385775" evidence="1">
    <location>
        <begin position="25"/>
        <end position="176"/>
    </location>
</feature>
<proteinExistence type="predicted"/>
<dbReference type="InterPro" id="IPR036937">
    <property type="entry name" value="Adhesion_dom_fimbrial_sf"/>
</dbReference>
<accession>A0A2S5F8G4</accession>
<gene>
    <name evidence="3" type="ORF">HQ399_02050</name>
</gene>
<dbReference type="PANTHER" id="PTHR33420:SF26">
    <property type="entry name" value="FIMBRIAL SUBUNIT"/>
    <property type="match status" value="1"/>
</dbReference>
<evidence type="ECO:0000256" key="1">
    <source>
        <dbReference type="SAM" id="SignalP"/>
    </source>
</evidence>
<dbReference type="AlphaFoldDB" id="A0A2S5F8G4"/>
<organism evidence="3 4">
    <name type="scientific">Aeromonas jandaei</name>
    <dbReference type="NCBI Taxonomy" id="650"/>
    <lineage>
        <taxon>Bacteria</taxon>
        <taxon>Pseudomonadati</taxon>
        <taxon>Pseudomonadota</taxon>
        <taxon>Gammaproteobacteria</taxon>
        <taxon>Aeromonadales</taxon>
        <taxon>Aeromonadaceae</taxon>
        <taxon>Aeromonas</taxon>
    </lineage>
</organism>
<dbReference type="Gene3D" id="2.60.40.1090">
    <property type="entry name" value="Fimbrial-type adhesion domain"/>
    <property type="match status" value="1"/>
</dbReference>
<dbReference type="Pfam" id="PF00419">
    <property type="entry name" value="Fimbrial"/>
    <property type="match status" value="1"/>
</dbReference>
<evidence type="ECO:0000313" key="3">
    <source>
        <dbReference type="EMBL" id="QWL61093.1"/>
    </source>
</evidence>
<dbReference type="RefSeq" id="WP_104016249.1">
    <property type="nucleotide sequence ID" value="NZ_CP053881.1"/>
</dbReference>
<reference evidence="3 4" key="1">
    <citation type="journal article" date="2021" name="Front. Microbiol.">
        <title>Prevalence and Genetic Analysis of Chromosomal mcr-3/7 in Aeromonas From U.S. Animal-Derived Samples.</title>
        <authorList>
            <person name="Wang Y."/>
            <person name="Hou N."/>
            <person name="Rasooly R."/>
            <person name="Gu Y."/>
            <person name="He X."/>
        </authorList>
    </citation>
    <scope>NUCLEOTIDE SEQUENCE [LARGE SCALE GENOMIC DNA]</scope>
    <source>
        <strain evidence="3 4">4608</strain>
    </source>
</reference>
<dbReference type="EMBL" id="CP053881">
    <property type="protein sequence ID" value="QWL61093.1"/>
    <property type="molecule type" value="Genomic_DNA"/>
</dbReference>
<name>A0A2S5F8G4_AERJA</name>
<feature type="signal peptide" evidence="1">
    <location>
        <begin position="1"/>
        <end position="24"/>
    </location>
</feature>
<dbReference type="SUPFAM" id="SSF49401">
    <property type="entry name" value="Bacterial adhesins"/>
    <property type="match status" value="1"/>
</dbReference>
<evidence type="ECO:0000259" key="2">
    <source>
        <dbReference type="Pfam" id="PF00419"/>
    </source>
</evidence>
<dbReference type="InterPro" id="IPR008966">
    <property type="entry name" value="Adhesion_dom_sf"/>
</dbReference>
<dbReference type="InterPro" id="IPR000259">
    <property type="entry name" value="Adhesion_dom_fimbrial"/>
</dbReference>
<dbReference type="Proteomes" id="UP000679312">
    <property type="component" value="Chromosome"/>
</dbReference>